<feature type="domain" description="Tyrosine specific protein phosphatases" evidence="5">
    <location>
        <begin position="91"/>
        <end position="165"/>
    </location>
</feature>
<feature type="domain" description="Tyrosine-protein phosphatase" evidence="4">
    <location>
        <begin position="1"/>
        <end position="174"/>
    </location>
</feature>
<dbReference type="Pfam" id="PF00102">
    <property type="entry name" value="Y_phosphatase"/>
    <property type="match status" value="1"/>
</dbReference>
<keyword evidence="2" id="KW-0904">Protein phosphatase</keyword>
<reference evidence="6" key="1">
    <citation type="thesis" date="2020" institute="ProQuest LLC" country="789 East Eisenhower Parkway, Ann Arbor, MI, USA">
        <title>Comparative Genomics and Chromosome Evolution.</title>
        <authorList>
            <person name="Mudd A.B."/>
        </authorList>
    </citation>
    <scope>NUCLEOTIDE SEQUENCE</scope>
    <source>
        <strain evidence="6">237g6f4</strain>
        <tissue evidence="6">Blood</tissue>
    </source>
</reference>
<evidence type="ECO:0000259" key="4">
    <source>
        <dbReference type="PROSITE" id="PS50055"/>
    </source>
</evidence>
<dbReference type="InterPro" id="IPR029021">
    <property type="entry name" value="Prot-tyrosine_phosphatase-like"/>
</dbReference>
<comment type="caution">
    <text evidence="6">The sequence shown here is derived from an EMBL/GenBank/DDBJ whole genome shotgun (WGS) entry which is preliminary data.</text>
</comment>
<dbReference type="AlphaFoldDB" id="A0AAV7BYG9"/>
<dbReference type="FunFam" id="3.90.190.10:FF:000013">
    <property type="entry name" value="receptor-type tyrosine-protein phosphatase zeta isoform X1"/>
    <property type="match status" value="1"/>
</dbReference>
<dbReference type="PANTHER" id="PTHR19134:SF449">
    <property type="entry name" value="TYROSINE-PROTEIN PHOSPHATASE 1"/>
    <property type="match status" value="1"/>
</dbReference>
<dbReference type="SUPFAM" id="SSF52799">
    <property type="entry name" value="(Phosphotyrosine protein) phosphatases II"/>
    <property type="match status" value="1"/>
</dbReference>
<evidence type="ECO:0000313" key="7">
    <source>
        <dbReference type="Proteomes" id="UP000824782"/>
    </source>
</evidence>
<evidence type="ECO:0000256" key="1">
    <source>
        <dbReference type="ARBA" id="ARBA00013064"/>
    </source>
</evidence>
<evidence type="ECO:0000313" key="6">
    <source>
        <dbReference type="EMBL" id="KAG8577485.1"/>
    </source>
</evidence>
<dbReference type="Proteomes" id="UP000824782">
    <property type="component" value="Unassembled WGS sequence"/>
</dbReference>
<dbReference type="SMART" id="SM00194">
    <property type="entry name" value="PTPc"/>
    <property type="match status" value="1"/>
</dbReference>
<dbReference type="InterPro" id="IPR050348">
    <property type="entry name" value="Protein-Tyr_Phosphatase"/>
</dbReference>
<accession>A0AAV7BYG9</accession>
<dbReference type="InterPro" id="IPR003595">
    <property type="entry name" value="Tyr_Pase_cat"/>
</dbReference>
<dbReference type="PRINTS" id="PR00700">
    <property type="entry name" value="PRTYPHPHTASE"/>
</dbReference>
<evidence type="ECO:0000259" key="5">
    <source>
        <dbReference type="PROSITE" id="PS50056"/>
    </source>
</evidence>
<dbReference type="EMBL" id="WNYA01000004">
    <property type="protein sequence ID" value="KAG8577485.1"/>
    <property type="molecule type" value="Genomic_DNA"/>
</dbReference>
<name>A0AAV7BYG9_ENGPU</name>
<keyword evidence="7" id="KW-1185">Reference proteome</keyword>
<dbReference type="InterPro" id="IPR000387">
    <property type="entry name" value="Tyr_Pase_dom"/>
</dbReference>
<sequence length="206" mass="23319">MIWDHNCQIIVMLPDNQNMAEDEFVYWPNRDEPITCETFTVSLAGEDQVCLSNEERLIIQDFILEATQDDYVLQVKHFHCPKWPNPDSQISKTFELLNLIKEEAANKDGPIVVHDEYGGVTAGTFCALFTLMEQLENESTVDVYQVAKMINLMRPGIFSDLEQFQFLYKAILSLVSTRQEGQVASMESNGSALPDGNTSESLESLV</sequence>
<dbReference type="PANTHER" id="PTHR19134">
    <property type="entry name" value="RECEPTOR-TYPE TYROSINE-PROTEIN PHOSPHATASE"/>
    <property type="match status" value="1"/>
</dbReference>
<dbReference type="PROSITE" id="PS50055">
    <property type="entry name" value="TYR_PHOSPHATASE_PTP"/>
    <property type="match status" value="1"/>
</dbReference>
<keyword evidence="2" id="KW-0378">Hydrolase</keyword>
<dbReference type="Gene3D" id="3.90.190.10">
    <property type="entry name" value="Protein tyrosine phosphatase superfamily"/>
    <property type="match status" value="1"/>
</dbReference>
<organism evidence="6 7">
    <name type="scientific">Engystomops pustulosus</name>
    <name type="common">Tungara frog</name>
    <name type="synonym">Physalaemus pustulosus</name>
    <dbReference type="NCBI Taxonomy" id="76066"/>
    <lineage>
        <taxon>Eukaryota</taxon>
        <taxon>Metazoa</taxon>
        <taxon>Chordata</taxon>
        <taxon>Craniata</taxon>
        <taxon>Vertebrata</taxon>
        <taxon>Euteleostomi</taxon>
        <taxon>Amphibia</taxon>
        <taxon>Batrachia</taxon>
        <taxon>Anura</taxon>
        <taxon>Neobatrachia</taxon>
        <taxon>Hyloidea</taxon>
        <taxon>Leptodactylidae</taxon>
        <taxon>Leiuperinae</taxon>
        <taxon>Engystomops</taxon>
    </lineage>
</organism>
<evidence type="ECO:0000256" key="2">
    <source>
        <dbReference type="ARBA" id="ARBA00022912"/>
    </source>
</evidence>
<feature type="region of interest" description="Disordered" evidence="3">
    <location>
        <begin position="185"/>
        <end position="206"/>
    </location>
</feature>
<proteinExistence type="predicted"/>
<dbReference type="PROSITE" id="PS50056">
    <property type="entry name" value="TYR_PHOSPHATASE_2"/>
    <property type="match status" value="1"/>
</dbReference>
<dbReference type="SMART" id="SM00404">
    <property type="entry name" value="PTPc_motif"/>
    <property type="match status" value="1"/>
</dbReference>
<dbReference type="GO" id="GO:0004725">
    <property type="term" value="F:protein tyrosine phosphatase activity"/>
    <property type="evidence" value="ECO:0007669"/>
    <property type="project" value="UniProtKB-EC"/>
</dbReference>
<evidence type="ECO:0000256" key="3">
    <source>
        <dbReference type="SAM" id="MobiDB-lite"/>
    </source>
</evidence>
<protein>
    <recommendedName>
        <fullName evidence="1">protein-tyrosine-phosphatase</fullName>
        <ecNumber evidence="1">3.1.3.48</ecNumber>
    </recommendedName>
</protein>
<dbReference type="InterPro" id="IPR000242">
    <property type="entry name" value="PTP_cat"/>
</dbReference>
<dbReference type="EC" id="3.1.3.48" evidence="1"/>
<gene>
    <name evidence="6" type="ORF">GDO81_010196</name>
</gene>